<comment type="function">
    <text evidence="17 19">Catalyzes the transfer of the L-Ara4N moiety of the glycolipid undecaprenyl phosphate-alpha-L-Ara4N to lipid A. The modified arabinose is attached to lipid A and is required for resistance to polymyxin and cationic antimicrobial peptides.</text>
</comment>
<keyword evidence="15 19" id="KW-0443">Lipid metabolism</keyword>
<keyword evidence="8" id="KW-0997">Cell inner membrane</keyword>
<evidence type="ECO:0000256" key="9">
    <source>
        <dbReference type="ARBA" id="ARBA00022556"/>
    </source>
</evidence>
<evidence type="ECO:0000256" key="11">
    <source>
        <dbReference type="ARBA" id="ARBA00022679"/>
    </source>
</evidence>
<evidence type="ECO:0000256" key="17">
    <source>
        <dbReference type="ARBA" id="ARBA00025446"/>
    </source>
</evidence>
<dbReference type="EC" id="2.4.2.43" evidence="4 19"/>
<evidence type="ECO:0000256" key="15">
    <source>
        <dbReference type="ARBA" id="ARBA00023098"/>
    </source>
</evidence>
<dbReference type="GO" id="GO:0010041">
    <property type="term" value="P:response to iron(III) ion"/>
    <property type="evidence" value="ECO:0007669"/>
    <property type="project" value="TreeGrafter"/>
</dbReference>
<keyword evidence="7 19" id="KW-0444">Lipid biosynthesis</keyword>
<feature type="domain" description="ArnT-like N-terminal" evidence="20">
    <location>
        <begin position="14"/>
        <end position="237"/>
    </location>
</feature>
<dbReference type="InterPro" id="IPR022839">
    <property type="entry name" value="ArnT"/>
</dbReference>
<keyword evidence="9 19" id="KW-0441">Lipid A biosynthesis</keyword>
<comment type="caution">
    <text evidence="21">The sequence shown here is derived from an EMBL/GenBank/DDBJ whole genome shotgun (WGS) entry which is preliminary data.</text>
</comment>
<comment type="similarity">
    <text evidence="3 19">Belongs to the glycosyltransferase 83 family.</text>
</comment>
<dbReference type="InterPro" id="IPR050297">
    <property type="entry name" value="LipidA_mod_glycosyltrf_83"/>
</dbReference>
<feature type="transmembrane region" description="Helical" evidence="19">
    <location>
        <begin position="292"/>
        <end position="310"/>
    </location>
</feature>
<evidence type="ECO:0000256" key="16">
    <source>
        <dbReference type="ARBA" id="ARBA00023136"/>
    </source>
</evidence>
<keyword evidence="12 19" id="KW-0812">Transmembrane</keyword>
<keyword evidence="16 19" id="KW-0472">Membrane</keyword>
<dbReference type="HAMAP" id="MF_01165">
    <property type="entry name" value="ArnT_transfer"/>
    <property type="match status" value="1"/>
</dbReference>
<dbReference type="UniPathway" id="UPA00037"/>
<organism evidence="21 22">
    <name type="scientific">Pseudomonas syringae pv. ribicola</name>
    <dbReference type="NCBI Taxonomy" id="55398"/>
    <lineage>
        <taxon>Bacteria</taxon>
        <taxon>Pseudomonadati</taxon>
        <taxon>Pseudomonadota</taxon>
        <taxon>Gammaproteobacteria</taxon>
        <taxon>Pseudomonadales</taxon>
        <taxon>Pseudomonadaceae</taxon>
        <taxon>Pseudomonas</taxon>
    </lineage>
</organism>
<evidence type="ECO:0000256" key="3">
    <source>
        <dbReference type="ARBA" id="ARBA00010814"/>
    </source>
</evidence>
<reference evidence="21 22" key="1">
    <citation type="submission" date="2015-09" db="EMBL/GenBank/DDBJ databases">
        <title>Genome announcement of multiple Pseudomonas syringae strains.</title>
        <authorList>
            <person name="Thakur S."/>
            <person name="Wang P.W."/>
            <person name="Gong Y."/>
            <person name="Weir B.S."/>
            <person name="Guttman D.S."/>
        </authorList>
    </citation>
    <scope>NUCLEOTIDE SEQUENCE [LARGE SCALE GENOMIC DNA]</scope>
    <source>
        <strain evidence="21 22">ICMP3882</strain>
    </source>
</reference>
<dbReference type="EMBL" id="LJRF01000078">
    <property type="protein sequence ID" value="KPY48657.1"/>
    <property type="molecule type" value="Genomic_DNA"/>
</dbReference>
<comment type="catalytic activity">
    <reaction evidence="18 19">
        <text>4-amino-4-deoxy-alpha-L-arabinopyranosyl di-trans,octa-cis-undecaprenyl phosphate + lipid IVA = lipid IIA + di-trans,octa-cis-undecaprenyl phosphate.</text>
        <dbReference type="EC" id="2.4.2.43"/>
    </reaction>
</comment>
<feature type="transmembrane region" description="Helical" evidence="19">
    <location>
        <begin position="83"/>
        <end position="103"/>
    </location>
</feature>
<evidence type="ECO:0000256" key="7">
    <source>
        <dbReference type="ARBA" id="ARBA00022516"/>
    </source>
</evidence>
<evidence type="ECO:0000256" key="12">
    <source>
        <dbReference type="ARBA" id="ARBA00022692"/>
    </source>
</evidence>
<evidence type="ECO:0000256" key="2">
    <source>
        <dbReference type="ARBA" id="ARBA00005200"/>
    </source>
</evidence>
<evidence type="ECO:0000256" key="18">
    <source>
        <dbReference type="ARBA" id="ARBA00034054"/>
    </source>
</evidence>
<keyword evidence="13 19" id="KW-0448">Lipopolysaccharide biosynthesis</keyword>
<evidence type="ECO:0000256" key="13">
    <source>
        <dbReference type="ARBA" id="ARBA00022985"/>
    </source>
</evidence>
<dbReference type="NCBIfam" id="NF009784">
    <property type="entry name" value="PRK13279.1"/>
    <property type="match status" value="1"/>
</dbReference>
<dbReference type="GO" id="GO:0000030">
    <property type="term" value="F:mannosyltransferase activity"/>
    <property type="evidence" value="ECO:0007669"/>
    <property type="project" value="InterPro"/>
</dbReference>
<dbReference type="PANTHER" id="PTHR33908:SF3">
    <property type="entry name" value="UNDECAPRENYL PHOSPHATE-ALPHA-4-AMINO-4-DEOXY-L-ARABINOSE ARABINOSYL TRANSFERASE"/>
    <property type="match status" value="1"/>
</dbReference>
<feature type="transmembrane region" description="Helical" evidence="19">
    <location>
        <begin position="205"/>
        <end position="225"/>
    </location>
</feature>
<evidence type="ECO:0000256" key="6">
    <source>
        <dbReference type="ARBA" id="ARBA00022475"/>
    </source>
</evidence>
<feature type="transmembrane region" description="Helical" evidence="19">
    <location>
        <begin position="258"/>
        <end position="280"/>
    </location>
</feature>
<accession>A0A0P9YRR6</accession>
<dbReference type="GO" id="GO:0006493">
    <property type="term" value="P:protein O-linked glycosylation"/>
    <property type="evidence" value="ECO:0007669"/>
    <property type="project" value="InterPro"/>
</dbReference>
<feature type="transmembrane region" description="Helical" evidence="19">
    <location>
        <begin position="316"/>
        <end position="333"/>
    </location>
</feature>
<feature type="transmembrane region" description="Helical" evidence="19">
    <location>
        <begin position="345"/>
        <end position="365"/>
    </location>
</feature>
<evidence type="ECO:0000256" key="5">
    <source>
        <dbReference type="ARBA" id="ARBA00015532"/>
    </source>
</evidence>
<dbReference type="InterPro" id="IPR003342">
    <property type="entry name" value="ArnT-like_N"/>
</dbReference>
<keyword evidence="6 19" id="KW-1003">Cell membrane</keyword>
<protein>
    <recommendedName>
        <fullName evidence="5 19">Undecaprenyl phosphate-alpha-4-amino-4-deoxy-L-arabinose arabinosyl transferase</fullName>
        <ecNumber evidence="4 19">2.4.2.43</ecNumber>
    </recommendedName>
    <alternativeName>
        <fullName evidence="19">4-amino-4-deoxy-L-arabinose lipid A transferase</fullName>
    </alternativeName>
    <alternativeName>
        <fullName evidence="19">Lipid IV(A) 4-amino-4-deoxy-L-arabinosyltransferase</fullName>
    </alternativeName>
    <alternativeName>
        <fullName evidence="19">Undecaprenyl phosphate-alpha-L-Ara4N transferase</fullName>
    </alternativeName>
</protein>
<dbReference type="Pfam" id="PF02366">
    <property type="entry name" value="PMT"/>
    <property type="match status" value="1"/>
</dbReference>
<dbReference type="PANTHER" id="PTHR33908">
    <property type="entry name" value="MANNOSYLTRANSFERASE YKCB-RELATED"/>
    <property type="match status" value="1"/>
</dbReference>
<comment type="subcellular location">
    <subcellularLocation>
        <location evidence="1">Cell inner membrane</location>
        <topology evidence="1">Multi-pass membrane protein</topology>
    </subcellularLocation>
    <subcellularLocation>
        <location evidence="19">Cell membrane</location>
        <topology evidence="19">Multi-pass membrane protein</topology>
    </subcellularLocation>
</comment>
<dbReference type="Proteomes" id="UP000050554">
    <property type="component" value="Unassembled WGS sequence"/>
</dbReference>
<dbReference type="GO" id="GO:0009245">
    <property type="term" value="P:lipid A biosynthetic process"/>
    <property type="evidence" value="ECO:0007669"/>
    <property type="project" value="UniProtKB-UniRule"/>
</dbReference>
<keyword evidence="11 19" id="KW-0808">Transferase</keyword>
<evidence type="ECO:0000313" key="21">
    <source>
        <dbReference type="EMBL" id="KPY48657.1"/>
    </source>
</evidence>
<proteinExistence type="inferred from homology"/>
<keyword evidence="14 19" id="KW-1133">Transmembrane helix</keyword>
<feature type="transmembrane region" description="Helical" evidence="19">
    <location>
        <begin position="115"/>
        <end position="133"/>
    </location>
</feature>
<sequence>MTASRNRDIALLLLAFVVAYLLPLGSHGLWIPDETRYAQISQEMLHSGQWTAPYFMGVRYFEKPAAGYWLIAAGQALFGENLFGVRIASALSTGLSALLAYLIAARIWNEPRKSFASALLFMSFGFVAGQAGYCNLDPQFTLWVNLSLVAFWYAVNSSGHSRLVAWTVLGFACGMGFMTKGFLAWALPVLIALPYMLWQKRFVELIRYGLLAVIVAMGVCLPWVLAVHAQEPDYWRFFFWHEHVRRFAGEDAQHAQPVWFYLPTLIAASLPWALLLPIAFKQAWQQRRQPAIGFLLMWTLLPLAFLSLSRGKLPTYILPCLLPLALLMANALVERLKHGQVTALRLNGGFNAVVALVGLLVLLYLQWKNPVYDHEPIHLLLAIGVLTVWMLTNVLQALRPLSAWAMPAAGSLLLVALLPAALPYTLVYDKTPDQFVARHFSELAASQSLLSNDLGAASALAWRLKRSDIAFFNTVGELKYGLDYPDARPRKIDLKDIDAWMTEARHKGQVAVIMRGDGKEELRELGALPKGGKRYEEGDLVIVIYGQSES</sequence>
<feature type="transmembrane region" description="Helical" evidence="19">
    <location>
        <begin position="163"/>
        <end position="193"/>
    </location>
</feature>
<dbReference type="GO" id="GO:0009103">
    <property type="term" value="P:lipopolysaccharide biosynthetic process"/>
    <property type="evidence" value="ECO:0007669"/>
    <property type="project" value="UniProtKB-KW"/>
</dbReference>
<evidence type="ECO:0000256" key="19">
    <source>
        <dbReference type="HAMAP-Rule" id="MF_01165"/>
    </source>
</evidence>
<evidence type="ECO:0000259" key="20">
    <source>
        <dbReference type="Pfam" id="PF02366"/>
    </source>
</evidence>
<gene>
    <name evidence="19" type="primary">arnT</name>
    <name evidence="21" type="ORF">ALO47_01756</name>
</gene>
<keyword evidence="10 19" id="KW-0328">Glycosyltransferase</keyword>
<comment type="pathway">
    <text evidence="2 19">Lipopolysaccharide metabolism; 4-amino-4-deoxy-beta-L-arabinose-lipid A biosynthesis.</text>
</comment>
<evidence type="ECO:0000256" key="1">
    <source>
        <dbReference type="ARBA" id="ARBA00004429"/>
    </source>
</evidence>
<feature type="transmembrane region" description="Helical" evidence="19">
    <location>
        <begin position="377"/>
        <end position="395"/>
    </location>
</feature>
<dbReference type="AlphaFoldDB" id="A0A0P9YRR6"/>
<dbReference type="GO" id="GO:0103015">
    <property type="term" value="F:4-amino-4-deoxy-L-arabinose transferase activity"/>
    <property type="evidence" value="ECO:0007669"/>
    <property type="project" value="UniProtKB-EC"/>
</dbReference>
<evidence type="ECO:0000256" key="14">
    <source>
        <dbReference type="ARBA" id="ARBA00022989"/>
    </source>
</evidence>
<feature type="transmembrane region" description="Helical" evidence="19">
    <location>
        <begin position="402"/>
        <end position="422"/>
    </location>
</feature>
<dbReference type="PATRIC" id="fig|55398.3.peg.2203"/>
<evidence type="ECO:0000256" key="4">
    <source>
        <dbReference type="ARBA" id="ARBA00012056"/>
    </source>
</evidence>
<evidence type="ECO:0000313" key="22">
    <source>
        <dbReference type="Proteomes" id="UP000050554"/>
    </source>
</evidence>
<name>A0A0P9YRR6_PSESI</name>
<evidence type="ECO:0000256" key="8">
    <source>
        <dbReference type="ARBA" id="ARBA00022519"/>
    </source>
</evidence>
<evidence type="ECO:0000256" key="10">
    <source>
        <dbReference type="ARBA" id="ARBA00022676"/>
    </source>
</evidence>
<dbReference type="RefSeq" id="WP_004880068.1">
    <property type="nucleotide sequence ID" value="NZ_LJRF01000078.1"/>
</dbReference>
<dbReference type="GO" id="GO:0005886">
    <property type="term" value="C:plasma membrane"/>
    <property type="evidence" value="ECO:0007669"/>
    <property type="project" value="UniProtKB-SubCell"/>
</dbReference>